<dbReference type="AlphaFoldDB" id="A0AAD2H648"/>
<accession>A0AAD2H648</accession>
<proteinExistence type="predicted"/>
<protein>
    <submittedName>
        <fullName evidence="1">Uncharacterized protein</fullName>
    </submittedName>
</protein>
<evidence type="ECO:0000313" key="1">
    <source>
        <dbReference type="EMBL" id="CAK5269731.1"/>
    </source>
</evidence>
<organism evidence="1 2">
    <name type="scientific">Mycena citricolor</name>
    <dbReference type="NCBI Taxonomy" id="2018698"/>
    <lineage>
        <taxon>Eukaryota</taxon>
        <taxon>Fungi</taxon>
        <taxon>Dikarya</taxon>
        <taxon>Basidiomycota</taxon>
        <taxon>Agaricomycotina</taxon>
        <taxon>Agaricomycetes</taxon>
        <taxon>Agaricomycetidae</taxon>
        <taxon>Agaricales</taxon>
        <taxon>Marasmiineae</taxon>
        <taxon>Mycenaceae</taxon>
        <taxon>Mycena</taxon>
    </lineage>
</organism>
<name>A0AAD2H648_9AGAR</name>
<reference evidence="1" key="1">
    <citation type="submission" date="2023-11" db="EMBL/GenBank/DDBJ databases">
        <authorList>
            <person name="De Vega J J."/>
            <person name="De Vega J J."/>
        </authorList>
    </citation>
    <scope>NUCLEOTIDE SEQUENCE</scope>
</reference>
<sequence length="102" mass="11685">MCLKTTAISNSRLLNLGMRVFHKPKNAIHCIDLDWKQGQAKAWSFESEEPCQKIQQLALTWPSCAYSPRFPLPYHRLQLTPLPRHACVSKSWQSGLSRPGHD</sequence>
<comment type="caution">
    <text evidence="1">The sequence shown here is derived from an EMBL/GenBank/DDBJ whole genome shotgun (WGS) entry which is preliminary data.</text>
</comment>
<dbReference type="Proteomes" id="UP001295794">
    <property type="component" value="Unassembled WGS sequence"/>
</dbReference>
<dbReference type="EMBL" id="CAVNYO010000151">
    <property type="protein sequence ID" value="CAK5269731.1"/>
    <property type="molecule type" value="Genomic_DNA"/>
</dbReference>
<keyword evidence="2" id="KW-1185">Reference proteome</keyword>
<evidence type="ECO:0000313" key="2">
    <source>
        <dbReference type="Proteomes" id="UP001295794"/>
    </source>
</evidence>
<gene>
    <name evidence="1" type="ORF">MYCIT1_LOCUS13672</name>
</gene>